<comment type="caution">
    <text evidence="1">The sequence shown here is derived from an EMBL/GenBank/DDBJ whole genome shotgun (WGS) entry which is preliminary data.</text>
</comment>
<proteinExistence type="predicted"/>
<evidence type="ECO:0000313" key="1">
    <source>
        <dbReference type="EMBL" id="MRY12805.1"/>
    </source>
</evidence>
<name>A0A6G1ZG74_9BACT</name>
<accession>A0A6G1ZG74</accession>
<sequence length="148" mass="16525">MADNMGGISNAWFIFSTKVERVVETELSASVILKSGNDWMQIKPGRYGATVKVDPQDSESGMLYNITVTIQIPKQNLDNDGIEYCKRLNRLTAVMKYQNYNGDIFVLGSPRFPLRCRFEILHPSSPGGFSGYKLTVTGKQLSPQLLLS</sequence>
<protein>
    <submittedName>
        <fullName evidence="1">Uncharacterized protein</fullName>
    </submittedName>
</protein>
<gene>
    <name evidence="1" type="ORF">GKE01_15175</name>
</gene>
<organism evidence="1">
    <name type="scientific">Parabacteroides goldsteinii</name>
    <dbReference type="NCBI Taxonomy" id="328812"/>
    <lineage>
        <taxon>Bacteria</taxon>
        <taxon>Pseudomonadati</taxon>
        <taxon>Bacteroidota</taxon>
        <taxon>Bacteroidia</taxon>
        <taxon>Bacteroidales</taxon>
        <taxon>Tannerellaceae</taxon>
        <taxon>Parabacteroides</taxon>
    </lineage>
</organism>
<dbReference type="AlphaFoldDB" id="A0A6G1ZG74"/>
<dbReference type="RefSeq" id="WP_010802233.1">
    <property type="nucleotide sequence ID" value="NZ_CAJSYT010000001.1"/>
</dbReference>
<dbReference type="EMBL" id="WKLP01000022">
    <property type="protein sequence ID" value="MRY12805.1"/>
    <property type="molecule type" value="Genomic_DNA"/>
</dbReference>
<reference evidence="1" key="1">
    <citation type="journal article" date="2019" name="Nat. Med.">
        <title>A library of human gut bacterial isolates paired with longitudinal multiomics data enables mechanistic microbiome research.</title>
        <authorList>
            <person name="Poyet M."/>
            <person name="Groussin M."/>
            <person name="Gibbons S.M."/>
            <person name="Avila-Pacheco J."/>
            <person name="Jiang X."/>
            <person name="Kearney S.M."/>
            <person name="Perrotta A.R."/>
            <person name="Berdy B."/>
            <person name="Zhao S."/>
            <person name="Lieberman T.D."/>
            <person name="Swanson P.K."/>
            <person name="Smith M."/>
            <person name="Roesemann S."/>
            <person name="Alexander J.E."/>
            <person name="Rich S.A."/>
            <person name="Livny J."/>
            <person name="Vlamakis H."/>
            <person name="Clish C."/>
            <person name="Bullock K."/>
            <person name="Deik A."/>
            <person name="Scott J."/>
            <person name="Pierce K.A."/>
            <person name="Xavier R.J."/>
            <person name="Alm E.J."/>
        </authorList>
    </citation>
    <scope>NUCLEOTIDE SEQUENCE</scope>
    <source>
        <strain evidence="1">BIOML-A4</strain>
    </source>
</reference>